<evidence type="ECO:0000256" key="5">
    <source>
        <dbReference type="ARBA" id="ARBA00022989"/>
    </source>
</evidence>
<keyword evidence="4 7" id="KW-0812">Transmembrane</keyword>
<feature type="transmembrane region" description="Helical" evidence="7">
    <location>
        <begin position="55"/>
        <end position="79"/>
    </location>
</feature>
<dbReference type="InterPro" id="IPR000515">
    <property type="entry name" value="MetI-like"/>
</dbReference>
<accession>A0ABY7YMA4</accession>
<reference evidence="9 10" key="1">
    <citation type="submission" date="2023-02" db="EMBL/GenBank/DDBJ databases">
        <title>Devosia algicola sp. nov., isolated from the phycosphere of marine algae.</title>
        <authorList>
            <person name="Kim J.M."/>
            <person name="Lee J.K."/>
            <person name="Choi B.J."/>
            <person name="Bayburt H."/>
            <person name="Jeon C.O."/>
        </authorList>
    </citation>
    <scope>NUCLEOTIDE SEQUENCE [LARGE SCALE GENOMIC DNA]</scope>
    <source>
        <strain evidence="9 10">G20-9</strain>
    </source>
</reference>
<dbReference type="Proteomes" id="UP001220530">
    <property type="component" value="Chromosome"/>
</dbReference>
<feature type="transmembrane region" description="Helical" evidence="7">
    <location>
        <begin position="226"/>
        <end position="245"/>
    </location>
</feature>
<name>A0ABY7YMA4_9HYPH</name>
<gene>
    <name evidence="9" type="ORF">PSQ19_17600</name>
</gene>
<comment type="similarity">
    <text evidence="7">Belongs to the binding-protein-dependent transport system permease family.</text>
</comment>
<dbReference type="EMBL" id="CP118246">
    <property type="protein sequence ID" value="WDR02403.1"/>
    <property type="molecule type" value="Genomic_DNA"/>
</dbReference>
<keyword evidence="5 7" id="KW-1133">Transmembrane helix</keyword>
<dbReference type="PANTHER" id="PTHR43744">
    <property type="entry name" value="ABC TRANSPORTER PERMEASE PROTEIN MG189-RELATED-RELATED"/>
    <property type="match status" value="1"/>
</dbReference>
<evidence type="ECO:0000256" key="1">
    <source>
        <dbReference type="ARBA" id="ARBA00004651"/>
    </source>
</evidence>
<evidence type="ECO:0000256" key="6">
    <source>
        <dbReference type="ARBA" id="ARBA00023136"/>
    </source>
</evidence>
<comment type="subcellular location">
    <subcellularLocation>
        <location evidence="1 7">Cell membrane</location>
        <topology evidence="1 7">Multi-pass membrane protein</topology>
    </subcellularLocation>
</comment>
<dbReference type="CDD" id="cd06261">
    <property type="entry name" value="TM_PBP2"/>
    <property type="match status" value="1"/>
</dbReference>
<evidence type="ECO:0000256" key="3">
    <source>
        <dbReference type="ARBA" id="ARBA00022475"/>
    </source>
</evidence>
<keyword evidence="2 7" id="KW-0813">Transport</keyword>
<dbReference type="Pfam" id="PF00528">
    <property type="entry name" value="BPD_transp_1"/>
    <property type="match status" value="1"/>
</dbReference>
<feature type="transmembrane region" description="Helical" evidence="7">
    <location>
        <begin position="166"/>
        <end position="188"/>
    </location>
</feature>
<keyword evidence="3" id="KW-1003">Cell membrane</keyword>
<evidence type="ECO:0000256" key="7">
    <source>
        <dbReference type="RuleBase" id="RU363032"/>
    </source>
</evidence>
<dbReference type="Gene3D" id="1.10.3720.10">
    <property type="entry name" value="MetI-like"/>
    <property type="match status" value="1"/>
</dbReference>
<feature type="transmembrane region" description="Helical" evidence="7">
    <location>
        <begin position="125"/>
        <end position="145"/>
    </location>
</feature>
<evidence type="ECO:0000256" key="4">
    <source>
        <dbReference type="ARBA" id="ARBA00022692"/>
    </source>
</evidence>
<dbReference type="InterPro" id="IPR035906">
    <property type="entry name" value="MetI-like_sf"/>
</dbReference>
<dbReference type="SUPFAM" id="SSF161098">
    <property type="entry name" value="MetI-like"/>
    <property type="match status" value="1"/>
</dbReference>
<protein>
    <submittedName>
        <fullName evidence="9">Carbohydrate ABC transporter permease</fullName>
    </submittedName>
</protein>
<evidence type="ECO:0000313" key="9">
    <source>
        <dbReference type="EMBL" id="WDR02403.1"/>
    </source>
</evidence>
<keyword evidence="10" id="KW-1185">Reference proteome</keyword>
<feature type="domain" description="ABC transmembrane type-1" evidence="8">
    <location>
        <begin position="56"/>
        <end position="245"/>
    </location>
</feature>
<dbReference type="PROSITE" id="PS50928">
    <property type="entry name" value="ABC_TM1"/>
    <property type="match status" value="1"/>
</dbReference>
<feature type="transmembrane region" description="Helical" evidence="7">
    <location>
        <begin position="91"/>
        <end position="113"/>
    </location>
</feature>
<keyword evidence="6 7" id="KW-0472">Membrane</keyword>
<dbReference type="PANTHER" id="PTHR43744:SF12">
    <property type="entry name" value="ABC TRANSPORTER PERMEASE PROTEIN MG189-RELATED"/>
    <property type="match status" value="1"/>
</dbReference>
<evidence type="ECO:0000259" key="8">
    <source>
        <dbReference type="PROSITE" id="PS50928"/>
    </source>
</evidence>
<evidence type="ECO:0000313" key="10">
    <source>
        <dbReference type="Proteomes" id="UP001220530"/>
    </source>
</evidence>
<sequence>MAIIALLVSFPLVWMVLSSFKTSVELSRAIPTFWPEDATLSGYIYIFNEMPFGRYFLNSTIVAVASTILAVFTSALAGYIFAKFEFRWKNIIFIAILTSMMMPGTVMLIPRYILVSWLGWTDTYWALIIPQGITVFGIFMMRQYMHGIPLDYIDAARVDGMGEFGIFTQIILPLCKPPIAALAILSFIESWNSLLWPLVVTSSPDMRTLPMGIAGLATVHSPLLQYMLPAATISVIPIIIVFALFQRQFVNAMTSAGLK</sequence>
<dbReference type="RefSeq" id="WP_282218808.1">
    <property type="nucleotide sequence ID" value="NZ_CP118246.1"/>
</dbReference>
<proteinExistence type="inferred from homology"/>
<organism evidence="9 10">
    <name type="scientific">Devosia algicola</name>
    <dbReference type="NCBI Taxonomy" id="3026418"/>
    <lineage>
        <taxon>Bacteria</taxon>
        <taxon>Pseudomonadati</taxon>
        <taxon>Pseudomonadota</taxon>
        <taxon>Alphaproteobacteria</taxon>
        <taxon>Hyphomicrobiales</taxon>
        <taxon>Devosiaceae</taxon>
        <taxon>Devosia</taxon>
    </lineage>
</organism>
<evidence type="ECO:0000256" key="2">
    <source>
        <dbReference type="ARBA" id="ARBA00022448"/>
    </source>
</evidence>